<evidence type="ECO:0000313" key="2">
    <source>
        <dbReference type="EMBL" id="KAG2430257.1"/>
    </source>
</evidence>
<dbReference type="PANTHER" id="PTHR15852:SF8">
    <property type="entry name" value="PROTEIN ORANGE-LIKE, CHLOROPLASTIC"/>
    <property type="match status" value="1"/>
</dbReference>
<dbReference type="OrthoDB" id="201720at2759"/>
<evidence type="ECO:0000313" key="3">
    <source>
        <dbReference type="Proteomes" id="UP000650467"/>
    </source>
</evidence>
<organism evidence="2 3">
    <name type="scientific">Chlamydomonas incerta</name>
    <dbReference type="NCBI Taxonomy" id="51695"/>
    <lineage>
        <taxon>Eukaryota</taxon>
        <taxon>Viridiplantae</taxon>
        <taxon>Chlorophyta</taxon>
        <taxon>core chlorophytes</taxon>
        <taxon>Chlorophyceae</taxon>
        <taxon>CS clade</taxon>
        <taxon>Chlamydomonadales</taxon>
        <taxon>Chlamydomonadaceae</taxon>
        <taxon>Chlamydomonas</taxon>
    </lineage>
</organism>
<keyword evidence="1" id="KW-1133">Transmembrane helix</keyword>
<accession>A0A835VUX3</accession>
<sequence length="304" mass="32725">MAPLPACNPNCACRQQLVSVQNVKASAALPARFASCNADLLARRRVHLNAASSELPSSASATSPNIINGAVNSLVGDAENFCIIENSETVKDFANLQLTEISTNIQSRRNKIFLLMEEVRRLRIQQRLKGGDATKEQEQEQEKYVSALPLMPPLSQKTLNTYYTAYAGLVGGIIAFGALIAPILEVRLGFGGTTYLEFVESMHLPRQLAQVDPIVASFCGGAVGVLSALLVVELNGVEKQQKNRCFYCEGTGYLSCGHCVGSGLDPDTKEACPYCAGSSKVMCTSCLCTGKQLATEHDPRIDPF</sequence>
<dbReference type="AlphaFoldDB" id="A0A835VUX3"/>
<dbReference type="PANTHER" id="PTHR15852">
    <property type="entry name" value="PLASTID TRANSCRIPTIONALLY ACTIVE PROTEIN"/>
    <property type="match status" value="1"/>
</dbReference>
<keyword evidence="3" id="KW-1185">Reference proteome</keyword>
<proteinExistence type="predicted"/>
<reference evidence="2" key="1">
    <citation type="journal article" date="2020" name="bioRxiv">
        <title>Comparative genomics of Chlamydomonas.</title>
        <authorList>
            <person name="Craig R.J."/>
            <person name="Hasan A.R."/>
            <person name="Ness R.W."/>
            <person name="Keightley P.D."/>
        </authorList>
    </citation>
    <scope>NUCLEOTIDE SEQUENCE</scope>
    <source>
        <strain evidence="2">SAG 7.73</strain>
    </source>
</reference>
<comment type="caution">
    <text evidence="2">The sequence shown here is derived from an EMBL/GenBank/DDBJ whole genome shotgun (WGS) entry which is preliminary data.</text>
</comment>
<protein>
    <submittedName>
        <fullName evidence="2">Uncharacterized protein</fullName>
    </submittedName>
</protein>
<dbReference type="Proteomes" id="UP000650467">
    <property type="component" value="Unassembled WGS sequence"/>
</dbReference>
<evidence type="ECO:0000256" key="1">
    <source>
        <dbReference type="SAM" id="Phobius"/>
    </source>
</evidence>
<name>A0A835VUX3_CHLIN</name>
<feature type="transmembrane region" description="Helical" evidence="1">
    <location>
        <begin position="214"/>
        <end position="234"/>
    </location>
</feature>
<gene>
    <name evidence="2" type="ORF">HXX76_010355</name>
</gene>
<keyword evidence="1" id="KW-0812">Transmembrane</keyword>
<keyword evidence="1" id="KW-0472">Membrane</keyword>
<dbReference type="EMBL" id="JAEHOC010000028">
    <property type="protein sequence ID" value="KAG2430257.1"/>
    <property type="molecule type" value="Genomic_DNA"/>
</dbReference>
<feature type="transmembrane region" description="Helical" evidence="1">
    <location>
        <begin position="163"/>
        <end position="184"/>
    </location>
</feature>